<proteinExistence type="predicted"/>
<dbReference type="STRING" id="407036.SAMN05216243_0128"/>
<reference evidence="1 2" key="1">
    <citation type="submission" date="2016-10" db="EMBL/GenBank/DDBJ databases">
        <authorList>
            <person name="de Groot N.N."/>
        </authorList>
    </citation>
    <scope>NUCLEOTIDE SEQUENCE [LARGE SCALE GENOMIC DNA]</scope>
    <source>
        <strain evidence="1 2">CGMCC 1.6502</strain>
    </source>
</reference>
<evidence type="ECO:0000313" key="1">
    <source>
        <dbReference type="EMBL" id="SDJ65741.1"/>
    </source>
</evidence>
<accession>A0A1G8VI12</accession>
<dbReference type="EMBL" id="FNFL01000001">
    <property type="protein sequence ID" value="SDJ65741.1"/>
    <property type="molecule type" value="Genomic_DNA"/>
</dbReference>
<organism evidence="1 2">
    <name type="scientific">Sediminibacillus albus</name>
    <dbReference type="NCBI Taxonomy" id="407036"/>
    <lineage>
        <taxon>Bacteria</taxon>
        <taxon>Bacillati</taxon>
        <taxon>Bacillota</taxon>
        <taxon>Bacilli</taxon>
        <taxon>Bacillales</taxon>
        <taxon>Bacillaceae</taxon>
        <taxon>Sediminibacillus</taxon>
    </lineage>
</organism>
<protein>
    <submittedName>
        <fullName evidence="1">Uncharacterized protein</fullName>
    </submittedName>
</protein>
<dbReference type="Proteomes" id="UP000198694">
    <property type="component" value="Unassembled WGS sequence"/>
</dbReference>
<evidence type="ECO:0000313" key="2">
    <source>
        <dbReference type="Proteomes" id="UP000198694"/>
    </source>
</evidence>
<dbReference type="AlphaFoldDB" id="A0A1G8VI12"/>
<keyword evidence="2" id="KW-1185">Reference proteome</keyword>
<name>A0A1G8VI12_9BACI</name>
<gene>
    <name evidence="1" type="ORF">SAMN05216243_0128</name>
</gene>
<sequence length="43" mass="4735">MLIILSYRNKGIANTIEPLPNEGCNPPAAMPLIDNKITKLKLD</sequence>